<evidence type="ECO:0000313" key="2">
    <source>
        <dbReference type="Proteomes" id="UP000708208"/>
    </source>
</evidence>
<name>A0A8J2P832_9HEXA</name>
<comment type="caution">
    <text evidence="1">The sequence shown here is derived from an EMBL/GenBank/DDBJ whole genome shotgun (WGS) entry which is preliminary data.</text>
</comment>
<protein>
    <submittedName>
        <fullName evidence="1">Uncharacterized protein</fullName>
    </submittedName>
</protein>
<reference evidence="1" key="1">
    <citation type="submission" date="2021-06" db="EMBL/GenBank/DDBJ databases">
        <authorList>
            <person name="Hodson N. C."/>
            <person name="Mongue J. A."/>
            <person name="Jaron S. K."/>
        </authorList>
    </citation>
    <scope>NUCLEOTIDE SEQUENCE</scope>
</reference>
<evidence type="ECO:0000313" key="1">
    <source>
        <dbReference type="EMBL" id="CAG7734674.1"/>
    </source>
</evidence>
<accession>A0A8J2P832</accession>
<organism evidence="1 2">
    <name type="scientific">Allacma fusca</name>
    <dbReference type="NCBI Taxonomy" id="39272"/>
    <lineage>
        <taxon>Eukaryota</taxon>
        <taxon>Metazoa</taxon>
        <taxon>Ecdysozoa</taxon>
        <taxon>Arthropoda</taxon>
        <taxon>Hexapoda</taxon>
        <taxon>Collembola</taxon>
        <taxon>Symphypleona</taxon>
        <taxon>Sminthuridae</taxon>
        <taxon>Allacma</taxon>
    </lineage>
</organism>
<keyword evidence="2" id="KW-1185">Reference proteome</keyword>
<gene>
    <name evidence="1" type="ORF">AFUS01_LOCUS23051</name>
</gene>
<dbReference type="OrthoDB" id="382863at2759"/>
<feature type="non-terminal residue" evidence="1">
    <location>
        <position position="1"/>
    </location>
</feature>
<dbReference type="EMBL" id="CAJVCH010274285">
    <property type="protein sequence ID" value="CAG7734674.1"/>
    <property type="molecule type" value="Genomic_DNA"/>
</dbReference>
<dbReference type="AlphaFoldDB" id="A0A8J2P832"/>
<dbReference type="Proteomes" id="UP000708208">
    <property type="component" value="Unassembled WGS sequence"/>
</dbReference>
<proteinExistence type="predicted"/>
<sequence length="49" mass="6074">RRIERRFLEFLRFNRNALPMYARPDFVEKLIEERRLSPLVAPYVTSLYM</sequence>